<dbReference type="GO" id="GO:0005789">
    <property type="term" value="C:endoplasmic reticulum membrane"/>
    <property type="evidence" value="ECO:0007669"/>
    <property type="project" value="UniProtKB-SubCell"/>
</dbReference>
<keyword evidence="16" id="KW-1015">Disulfide bond</keyword>
<evidence type="ECO:0000256" key="2">
    <source>
        <dbReference type="ARBA" id="ARBA00004648"/>
    </source>
</evidence>
<keyword evidence="20" id="KW-1185">Reference proteome</keyword>
<keyword evidence="9" id="KW-0812">Transmembrane</keyword>
<evidence type="ECO:0000313" key="20">
    <source>
        <dbReference type="Proteomes" id="UP000095280"/>
    </source>
</evidence>
<sequence>MSGSKRRHLGLLLVAALASVVCLCLLGHLNWLFNSDRAAGQPLAEWERLPDGPESPDDGCRLRSERARYAVDRAAQPECRRRLLRVACAFESGRLPYRLRHVGQACPARLLSGSGPATSCHSLLQSDSCPYPREVIPSASWTNNMPAESRRGECLARCRSAGYRLASISNRDCVCLQLLGNGCSRPAIGYNCTGASIRDGYYLVSQTGLNASSLFVSHTAPAYGPEFESYSWENDRVRLVYLMTLSGRGVRQVMRLLSAVYYVNHYYYIHVDSRDDFLYESLMPLVARFPNVRLMRRRFPTIWGGTGLLDLMLAAFRDLLNCTDWHWDFVINLSESDFPIRPDRQLTAYLTEMRHLSFLASHSGNYSDFMRKQAIERYFVQCDNHMYFLGSRQPIEGLLFDGGSDWLTLNREFVQFVISGLDNNHTIVTNIVEYFKYGLLPVESVFHTIAQNTELCGRVANANLRLVNWDRKRGCRCQHLPVADWCGCSPMVYRGAEAAAYASSSGSGGHGAFFARKFDPTISVSAVDAAYAELMKQRHGGAAGREMRAKLGRPRYWLSAFTAGAPGLTPVQSAFGRLLTRLLCAELLSGTCPAGFDPDSVRAVEVTEFYLEDAFQGPLLTASIGGGVGGGGGTNAAMLLDAHFSLRSGIGSGQAVRIVHPKQQPHGNASSLTSAYQSVIAARFMEFEVGRQYDWKEDLFRDRLSLLAAGRAADSGLQLRYAWGPGPAVTATFLLLDPDGAIRSAFQLSVPELLLAEDSTAKEVGCTDLQAPGSLEPGVWRLLLLDEQQPLSVGSAVAESEFILLPTGSDAHSNQLVKPDPNSPQYLALFKAVPAASIAQLRLANRNPAESAAANPDIRLAVRLLSRRYRLETVCRHSDSAAASSAACPGIVGLTDSCSGSDWSTRARPYNLCQQTVCIKSISFRTKSIVGYTELLLQPLTPQLRKVKLNCKQCTVYSIWLETLPDSRGHQQTAMEASFAFNDPTMEICRAEMKQRNLAFFEQRHELAVGRRQLRITVEFSLQQPQAGLYFCSPLGEDGEVDMRSAHCFTSATGNSTPALAALH</sequence>
<keyword evidence="17" id="KW-0325">Glycoprotein</keyword>
<dbReference type="Gene3D" id="2.60.40.1730">
    <property type="entry name" value="tricorn interacting facor f3 domain"/>
    <property type="match status" value="1"/>
</dbReference>
<keyword evidence="15" id="KW-0472">Membrane</keyword>
<evidence type="ECO:0000256" key="1">
    <source>
        <dbReference type="ARBA" id="ARBA00004323"/>
    </source>
</evidence>
<comment type="pathway">
    <text evidence="3">Glycan metabolism; chondroitin sulfate biosynthesis.</text>
</comment>
<accession>A0A1I8GVQ4</accession>
<dbReference type="GO" id="GO:0015012">
    <property type="term" value="P:heparan sulfate proteoglycan biosynthetic process"/>
    <property type="evidence" value="ECO:0007669"/>
    <property type="project" value="UniProtKB-UniPathway"/>
</dbReference>
<evidence type="ECO:0000256" key="4">
    <source>
        <dbReference type="ARBA" id="ARBA00005093"/>
    </source>
</evidence>
<dbReference type="Pfam" id="PF02485">
    <property type="entry name" value="Branch"/>
    <property type="match status" value="1"/>
</dbReference>
<dbReference type="GO" id="GO:0050650">
    <property type="term" value="P:chondroitin sulfate proteoglycan biosynthetic process"/>
    <property type="evidence" value="ECO:0007669"/>
    <property type="project" value="TreeGrafter"/>
</dbReference>
<evidence type="ECO:0000256" key="19">
    <source>
        <dbReference type="ARBA" id="ARBA00047847"/>
    </source>
</evidence>
<evidence type="ECO:0000256" key="5">
    <source>
        <dbReference type="ARBA" id="ARBA00010195"/>
    </source>
</evidence>
<evidence type="ECO:0000256" key="11">
    <source>
        <dbReference type="ARBA" id="ARBA00022824"/>
    </source>
</evidence>
<dbReference type="SUPFAM" id="SSF63737">
    <property type="entry name" value="Leukotriene A4 hydrolase N-terminal domain"/>
    <property type="match status" value="1"/>
</dbReference>
<evidence type="ECO:0000256" key="7">
    <source>
        <dbReference type="ARBA" id="ARBA00022676"/>
    </source>
</evidence>
<dbReference type="InterPro" id="IPR042097">
    <property type="entry name" value="Aminopeptidase_N-like_N_sf"/>
</dbReference>
<keyword evidence="7" id="KW-0328">Glycosyltransferase</keyword>
<evidence type="ECO:0000256" key="10">
    <source>
        <dbReference type="ARBA" id="ARBA00022723"/>
    </source>
</evidence>
<dbReference type="GO" id="GO:0000139">
    <property type="term" value="C:Golgi membrane"/>
    <property type="evidence" value="ECO:0007669"/>
    <property type="project" value="UniProtKB-SubCell"/>
</dbReference>
<evidence type="ECO:0000256" key="12">
    <source>
        <dbReference type="ARBA" id="ARBA00022968"/>
    </source>
</evidence>
<evidence type="ECO:0000256" key="18">
    <source>
        <dbReference type="ARBA" id="ARBA00042865"/>
    </source>
</evidence>
<dbReference type="UniPathway" id="UPA00755"/>
<evidence type="ECO:0000256" key="8">
    <source>
        <dbReference type="ARBA" id="ARBA00022679"/>
    </source>
</evidence>
<dbReference type="GO" id="GO:0030158">
    <property type="term" value="F:protein xylosyltransferase activity"/>
    <property type="evidence" value="ECO:0007669"/>
    <property type="project" value="UniProtKB-EC"/>
</dbReference>
<keyword evidence="8" id="KW-0808">Transferase</keyword>
<evidence type="ECO:0000256" key="15">
    <source>
        <dbReference type="ARBA" id="ARBA00023136"/>
    </source>
</evidence>
<keyword evidence="14" id="KW-0333">Golgi apparatus</keyword>
<comment type="catalytic activity">
    <reaction evidence="19">
        <text>UDP-alpha-D-xylose + L-seryl-[protein] = 3-O-(beta-D-xylosyl)-L-seryl-[protein] + UDP + H(+)</text>
        <dbReference type="Rhea" id="RHEA:50192"/>
        <dbReference type="Rhea" id="RHEA-COMP:9863"/>
        <dbReference type="Rhea" id="RHEA-COMP:12567"/>
        <dbReference type="ChEBI" id="CHEBI:15378"/>
        <dbReference type="ChEBI" id="CHEBI:29999"/>
        <dbReference type="ChEBI" id="CHEBI:57632"/>
        <dbReference type="ChEBI" id="CHEBI:58223"/>
        <dbReference type="ChEBI" id="CHEBI:132085"/>
        <dbReference type="EC" id="2.4.2.26"/>
    </reaction>
</comment>
<keyword evidence="10" id="KW-0479">Metal-binding</keyword>
<organism evidence="20 21">
    <name type="scientific">Macrostomum lignano</name>
    <dbReference type="NCBI Taxonomy" id="282301"/>
    <lineage>
        <taxon>Eukaryota</taxon>
        <taxon>Metazoa</taxon>
        <taxon>Spiralia</taxon>
        <taxon>Lophotrochozoa</taxon>
        <taxon>Platyhelminthes</taxon>
        <taxon>Rhabditophora</taxon>
        <taxon>Macrostomorpha</taxon>
        <taxon>Macrostomida</taxon>
        <taxon>Macrostomidae</taxon>
        <taxon>Macrostomum</taxon>
    </lineage>
</organism>
<dbReference type="PANTHER" id="PTHR46025">
    <property type="entry name" value="XYLOSYLTRANSFERASE OXT"/>
    <property type="match status" value="1"/>
</dbReference>
<comment type="pathway">
    <text evidence="4">Glycan metabolism; heparan sulfate biosynthesis.</text>
</comment>
<dbReference type="InterPro" id="IPR003406">
    <property type="entry name" value="Glyco_trans_14"/>
</dbReference>
<evidence type="ECO:0000256" key="14">
    <source>
        <dbReference type="ARBA" id="ARBA00023034"/>
    </source>
</evidence>
<name>A0A1I8GVQ4_9PLAT</name>
<reference evidence="21" key="1">
    <citation type="submission" date="2016-11" db="UniProtKB">
        <authorList>
            <consortium name="WormBaseParasite"/>
        </authorList>
    </citation>
    <scope>IDENTIFICATION</scope>
</reference>
<evidence type="ECO:0000256" key="9">
    <source>
        <dbReference type="ARBA" id="ARBA00022692"/>
    </source>
</evidence>
<evidence type="ECO:0000313" key="21">
    <source>
        <dbReference type="WBParaSite" id="maker-uti_cns_0003344-snap-gene-0.2-mRNA-1"/>
    </source>
</evidence>
<protein>
    <recommendedName>
        <fullName evidence="6">protein xylosyltransferase</fullName>
        <ecNumber evidence="6">2.4.2.26</ecNumber>
    </recommendedName>
    <alternativeName>
        <fullName evidence="18">Peptide O-xylosyltransferase</fullName>
    </alternativeName>
</protein>
<dbReference type="GO" id="GO:0046872">
    <property type="term" value="F:metal ion binding"/>
    <property type="evidence" value="ECO:0007669"/>
    <property type="project" value="UniProtKB-KW"/>
</dbReference>
<dbReference type="UniPathway" id="UPA00756"/>
<dbReference type="InterPro" id="IPR043538">
    <property type="entry name" value="XYLT"/>
</dbReference>
<evidence type="ECO:0000256" key="16">
    <source>
        <dbReference type="ARBA" id="ARBA00023157"/>
    </source>
</evidence>
<dbReference type="WBParaSite" id="maker-uti_cns_0003344-snap-gene-0.2-mRNA-1">
    <property type="protein sequence ID" value="maker-uti_cns_0003344-snap-gene-0.2-mRNA-1"/>
    <property type="gene ID" value="maker-uti_cns_0003344-snap-gene-0.2"/>
</dbReference>
<dbReference type="PANTHER" id="PTHR46025:SF3">
    <property type="entry name" value="XYLOSYLTRANSFERASE OXT"/>
    <property type="match status" value="1"/>
</dbReference>
<comment type="subcellular location">
    <subcellularLocation>
        <location evidence="2">Endoplasmic reticulum membrane</location>
        <topology evidence="2">Single-pass type II membrane protein</topology>
    </subcellularLocation>
    <subcellularLocation>
        <location evidence="1">Golgi apparatus membrane</location>
        <topology evidence="1">Single-pass type II membrane protein</topology>
    </subcellularLocation>
</comment>
<dbReference type="EC" id="2.4.2.26" evidence="6"/>
<evidence type="ECO:0000256" key="13">
    <source>
        <dbReference type="ARBA" id="ARBA00022989"/>
    </source>
</evidence>
<evidence type="ECO:0000256" key="17">
    <source>
        <dbReference type="ARBA" id="ARBA00023180"/>
    </source>
</evidence>
<proteinExistence type="inferred from homology"/>
<keyword evidence="13" id="KW-1133">Transmembrane helix</keyword>
<comment type="similarity">
    <text evidence="5">Belongs to the glycosyltransferase 14 family. XylT subfamily.</text>
</comment>
<evidence type="ECO:0000256" key="3">
    <source>
        <dbReference type="ARBA" id="ARBA00004840"/>
    </source>
</evidence>
<dbReference type="Proteomes" id="UP000095280">
    <property type="component" value="Unplaced"/>
</dbReference>
<evidence type="ECO:0000256" key="6">
    <source>
        <dbReference type="ARBA" id="ARBA00011972"/>
    </source>
</evidence>
<keyword evidence="12" id="KW-0735">Signal-anchor</keyword>
<keyword evidence="11" id="KW-0256">Endoplasmic reticulum</keyword>
<dbReference type="AlphaFoldDB" id="A0A1I8GVQ4"/>